<evidence type="ECO:0000313" key="13">
    <source>
        <dbReference type="Proteomes" id="UP001497623"/>
    </source>
</evidence>
<dbReference type="PANTHER" id="PTHR11596:SF5">
    <property type="entry name" value="ALKALINE PHOSPHATASE"/>
    <property type="match status" value="1"/>
</dbReference>
<keyword evidence="4 9" id="KW-0479">Metal-binding</keyword>
<feature type="active site" description="Phosphoserine intermediate" evidence="8">
    <location>
        <position position="123"/>
    </location>
</feature>
<dbReference type="PANTHER" id="PTHR11596">
    <property type="entry name" value="ALKALINE PHOSPHATASE"/>
    <property type="match status" value="1"/>
</dbReference>
<keyword evidence="7 9" id="KW-0460">Magnesium</keyword>
<feature type="non-terminal residue" evidence="12">
    <location>
        <position position="177"/>
    </location>
</feature>
<keyword evidence="13" id="KW-1185">Reference proteome</keyword>
<comment type="caution">
    <text evidence="12">The sequence shown here is derived from an EMBL/GenBank/DDBJ whole genome shotgun (WGS) entry which is preliminary data.</text>
</comment>
<name>A0AAV2PRZ0_MEGNR</name>
<dbReference type="AlphaFoldDB" id="A0AAV2PRZ0"/>
<feature type="binding site" evidence="9">
    <location>
        <position position="73"/>
    </location>
    <ligand>
        <name>Zn(2+)</name>
        <dbReference type="ChEBI" id="CHEBI:29105"/>
        <label>2</label>
    </ligand>
</feature>
<feature type="chain" id="PRO_5043830845" description="alkaline phosphatase" evidence="11">
    <location>
        <begin position="31"/>
        <end position="177"/>
    </location>
</feature>
<dbReference type="PRINTS" id="PR00113">
    <property type="entry name" value="ALKPHPHTASE"/>
</dbReference>
<dbReference type="EC" id="3.1.3.1" evidence="2"/>
<reference evidence="12 13" key="1">
    <citation type="submission" date="2024-05" db="EMBL/GenBank/DDBJ databases">
        <authorList>
            <person name="Wallberg A."/>
        </authorList>
    </citation>
    <scope>NUCLEOTIDE SEQUENCE [LARGE SCALE GENOMIC DNA]</scope>
</reference>
<evidence type="ECO:0000256" key="2">
    <source>
        <dbReference type="ARBA" id="ARBA00012647"/>
    </source>
</evidence>
<dbReference type="EMBL" id="CAXKWB010001398">
    <property type="protein sequence ID" value="CAL4064262.1"/>
    <property type="molecule type" value="Genomic_DNA"/>
</dbReference>
<keyword evidence="11" id="KW-0732">Signal</keyword>
<dbReference type="GO" id="GO:0004035">
    <property type="term" value="F:alkaline phosphatase activity"/>
    <property type="evidence" value="ECO:0007669"/>
    <property type="project" value="UniProtKB-EC"/>
</dbReference>
<evidence type="ECO:0000256" key="9">
    <source>
        <dbReference type="PIRSR" id="PIRSR601952-2"/>
    </source>
</evidence>
<dbReference type="Gene3D" id="3.40.720.10">
    <property type="entry name" value="Alkaline Phosphatase, subunit A"/>
    <property type="match status" value="1"/>
</dbReference>
<sequence length="177" mass="19395">MRCQSRESMASSSLRLATLLLGLFLHCAHSQSAGACPKNRGYWERTGEDDILAAMRTRDNNRVAKNVVIFLGDGMGVTVSTAARIYKGQKSGSCGEEGYLAWERFKNMALVKTYNTDKQVPDSAATATAYLGGIKTNWFTVGIDSRVELNDCFASLQRENQVDSILAWAQAEGKRTG</sequence>
<dbReference type="InterPro" id="IPR018299">
    <property type="entry name" value="Alkaline_phosphatase_AS"/>
</dbReference>
<evidence type="ECO:0000256" key="3">
    <source>
        <dbReference type="ARBA" id="ARBA00022553"/>
    </source>
</evidence>
<keyword evidence="5" id="KW-0378">Hydrolase</keyword>
<evidence type="ECO:0000256" key="6">
    <source>
        <dbReference type="ARBA" id="ARBA00022833"/>
    </source>
</evidence>
<evidence type="ECO:0000256" key="5">
    <source>
        <dbReference type="ARBA" id="ARBA00022801"/>
    </source>
</evidence>
<comment type="cofactor">
    <cofactor evidence="9">
        <name>Mg(2+)</name>
        <dbReference type="ChEBI" id="CHEBI:18420"/>
    </cofactor>
    <text evidence="9">Binds 1 Mg(2+) ion.</text>
</comment>
<protein>
    <recommendedName>
        <fullName evidence="2">alkaline phosphatase</fullName>
        <ecNumber evidence="2">3.1.3.1</ecNumber>
    </recommendedName>
</protein>
<evidence type="ECO:0000256" key="7">
    <source>
        <dbReference type="ARBA" id="ARBA00022842"/>
    </source>
</evidence>
<dbReference type="Proteomes" id="UP001497623">
    <property type="component" value="Unassembled WGS sequence"/>
</dbReference>
<evidence type="ECO:0000313" key="12">
    <source>
        <dbReference type="EMBL" id="CAL4064262.1"/>
    </source>
</evidence>
<dbReference type="InterPro" id="IPR001952">
    <property type="entry name" value="Alkaline_phosphatase"/>
</dbReference>
<evidence type="ECO:0000256" key="11">
    <source>
        <dbReference type="SAM" id="SignalP"/>
    </source>
</evidence>
<keyword evidence="6 9" id="KW-0862">Zinc</keyword>
<gene>
    <name evidence="12" type="ORF">MNOR_LOCUS3935</name>
</gene>
<evidence type="ECO:0000256" key="1">
    <source>
        <dbReference type="ARBA" id="ARBA00005984"/>
    </source>
</evidence>
<evidence type="ECO:0000256" key="10">
    <source>
        <dbReference type="RuleBase" id="RU003946"/>
    </source>
</evidence>
<organism evidence="12 13">
    <name type="scientific">Meganyctiphanes norvegica</name>
    <name type="common">Northern krill</name>
    <name type="synonym">Thysanopoda norvegica</name>
    <dbReference type="NCBI Taxonomy" id="48144"/>
    <lineage>
        <taxon>Eukaryota</taxon>
        <taxon>Metazoa</taxon>
        <taxon>Ecdysozoa</taxon>
        <taxon>Arthropoda</taxon>
        <taxon>Crustacea</taxon>
        <taxon>Multicrustacea</taxon>
        <taxon>Malacostraca</taxon>
        <taxon>Eumalacostraca</taxon>
        <taxon>Eucarida</taxon>
        <taxon>Euphausiacea</taxon>
        <taxon>Euphausiidae</taxon>
        <taxon>Meganyctiphanes</taxon>
    </lineage>
</organism>
<dbReference type="Pfam" id="PF00245">
    <property type="entry name" value="Alk_phosphatase"/>
    <property type="match status" value="1"/>
</dbReference>
<dbReference type="SUPFAM" id="SSF53649">
    <property type="entry name" value="Alkaline phosphatase-like"/>
    <property type="match status" value="1"/>
</dbReference>
<dbReference type="GO" id="GO:0046872">
    <property type="term" value="F:metal ion binding"/>
    <property type="evidence" value="ECO:0007669"/>
    <property type="project" value="UniProtKB-KW"/>
</dbReference>
<accession>A0AAV2PRZ0</accession>
<dbReference type="PROSITE" id="PS00123">
    <property type="entry name" value="ALKALINE_PHOSPHATASE"/>
    <property type="match status" value="1"/>
</dbReference>
<comment type="similarity">
    <text evidence="1 10">Belongs to the alkaline phosphatase family.</text>
</comment>
<keyword evidence="3" id="KW-0597">Phosphoprotein</keyword>
<dbReference type="InterPro" id="IPR017850">
    <property type="entry name" value="Alkaline_phosphatase_core_sf"/>
</dbReference>
<evidence type="ECO:0000256" key="4">
    <source>
        <dbReference type="ARBA" id="ARBA00022723"/>
    </source>
</evidence>
<feature type="signal peptide" evidence="11">
    <location>
        <begin position="1"/>
        <end position="30"/>
    </location>
</feature>
<comment type="cofactor">
    <cofactor evidence="9">
        <name>Zn(2+)</name>
        <dbReference type="ChEBI" id="CHEBI:29105"/>
    </cofactor>
    <text evidence="9">Binds 2 Zn(2+) ions.</text>
</comment>
<evidence type="ECO:0000256" key="8">
    <source>
        <dbReference type="PIRSR" id="PIRSR601952-1"/>
    </source>
</evidence>
<proteinExistence type="inferred from homology"/>